<dbReference type="EMBL" id="MGFQ01000024">
    <property type="protein sequence ID" value="OGM09268.1"/>
    <property type="molecule type" value="Genomic_DNA"/>
</dbReference>
<accession>A0A1F7X4H7</accession>
<sequence length="130" mass="15353">MKLPQKINRFLFPPGVYEVKIHSGKSAWIKFGTFYHISYVNINYLPISSRKEVFSGDRFEVRNFIPCPGFYECEGMNSCPGRVVLNSNDSTCFVFYDRNEKQSYFGLLLVKEHMRWKDGRFLRRMELSSI</sequence>
<comment type="caution">
    <text evidence="1">The sequence shown here is derived from an EMBL/GenBank/DDBJ whole genome shotgun (WGS) entry which is preliminary data.</text>
</comment>
<proteinExistence type="predicted"/>
<evidence type="ECO:0000313" key="2">
    <source>
        <dbReference type="Proteomes" id="UP000176939"/>
    </source>
</evidence>
<organism evidence="1 2">
    <name type="scientific">Candidatus Woesebacteria bacterium RBG_13_36_22</name>
    <dbReference type="NCBI Taxonomy" id="1802478"/>
    <lineage>
        <taxon>Bacteria</taxon>
        <taxon>Candidatus Woeseibacteriota</taxon>
    </lineage>
</organism>
<protein>
    <submittedName>
        <fullName evidence="1">Uncharacterized protein</fullName>
    </submittedName>
</protein>
<name>A0A1F7X4H7_9BACT</name>
<dbReference type="Proteomes" id="UP000176939">
    <property type="component" value="Unassembled WGS sequence"/>
</dbReference>
<gene>
    <name evidence="1" type="ORF">A2Z67_04995</name>
</gene>
<evidence type="ECO:0000313" key="1">
    <source>
        <dbReference type="EMBL" id="OGM09268.1"/>
    </source>
</evidence>
<reference evidence="1 2" key="1">
    <citation type="journal article" date="2016" name="Nat. Commun.">
        <title>Thousands of microbial genomes shed light on interconnected biogeochemical processes in an aquifer system.</title>
        <authorList>
            <person name="Anantharaman K."/>
            <person name="Brown C.T."/>
            <person name="Hug L.A."/>
            <person name="Sharon I."/>
            <person name="Castelle C.J."/>
            <person name="Probst A.J."/>
            <person name="Thomas B.C."/>
            <person name="Singh A."/>
            <person name="Wilkins M.J."/>
            <person name="Karaoz U."/>
            <person name="Brodie E.L."/>
            <person name="Williams K.H."/>
            <person name="Hubbard S.S."/>
            <person name="Banfield J.F."/>
        </authorList>
    </citation>
    <scope>NUCLEOTIDE SEQUENCE [LARGE SCALE GENOMIC DNA]</scope>
</reference>
<dbReference type="AlphaFoldDB" id="A0A1F7X4H7"/>